<comment type="caution">
    <text evidence="2">The sequence shown here is derived from an EMBL/GenBank/DDBJ whole genome shotgun (WGS) entry which is preliminary data.</text>
</comment>
<dbReference type="AlphaFoldDB" id="A0A842HEI9"/>
<dbReference type="PANTHER" id="PTHR37947">
    <property type="entry name" value="BLL2462 PROTEIN"/>
    <property type="match status" value="1"/>
</dbReference>
<keyword evidence="1" id="KW-1133">Transmembrane helix</keyword>
<name>A0A842HEI9_9BACT</name>
<sequence>MSTGGTLVIDPVFPLELIILIAAAVGVLVLWPGRRRACELVGPKRYTLLAVLRLAGLLLVTALLLRPSIAVTESPQTLEQKFIVAVDTSSSMAHEAEEGTRYAQALALLDGAGLLAAPAEGTSDISLYAFDAHARPLSADELPTAPEGRTTAFNTSISDMLDSLRAGQGAYGLILLTDGHDFELINPAKTGTDARLRRAPIYPLALGTEGRPQDVSVRITSYQPFTYFGQKALVSASIRLVGAEYEPLTVSLLREDKVVETRRLNAEELQQLNVHFEVREPEIGQYKYEIRVAPLPYERQRENNSATTFLNVVNRKIQLLLLEGHPNWDTTFFQRALLRNDKMDLDALVQYAPNKIRRLRQSESENELTVPRTVEDLLHYHAVILGQDLGPMLGEDGRAALDQYLEKGGVVVFLRGPAFGSSGDDSGLQPTDWQTLEKKNFQVEIERDGQSLTPFRLVASEAAAGVRFPAMAAARPSQQLKPLTAVLASAVRPQGDRLPAILYRRSGQGQVLSVGVDGFWRWAFNAGADLQNPLYERFWDQTLLWLLSGSEAATGDQLTLRLSTSTLMLGESVHFRLSGALPENMPNTGVTLRREDEETARLQLATGPGQSHPTATFTPEQPGIYTAEARLPDGTVQTSRFIVMDENLEDTDVAVDLPYLEKLAETSGGRMLQPDELAAFIQQKRSEDTSVEPTVKLKEIWNRPWLFYLIGLLLGGEWLLRRRWGLA</sequence>
<dbReference type="Gene3D" id="3.40.50.880">
    <property type="match status" value="1"/>
</dbReference>
<dbReference type="InterPro" id="IPR029062">
    <property type="entry name" value="Class_I_gatase-like"/>
</dbReference>
<dbReference type="InterPro" id="IPR036465">
    <property type="entry name" value="vWFA_dom_sf"/>
</dbReference>
<dbReference type="SUPFAM" id="SSF52317">
    <property type="entry name" value="Class I glutamine amidotransferase-like"/>
    <property type="match status" value="1"/>
</dbReference>
<evidence type="ECO:0000313" key="3">
    <source>
        <dbReference type="Proteomes" id="UP000546464"/>
    </source>
</evidence>
<dbReference type="Proteomes" id="UP000546464">
    <property type="component" value="Unassembled WGS sequence"/>
</dbReference>
<proteinExistence type="predicted"/>
<feature type="transmembrane region" description="Helical" evidence="1">
    <location>
        <begin position="12"/>
        <end position="33"/>
    </location>
</feature>
<feature type="transmembrane region" description="Helical" evidence="1">
    <location>
        <begin position="45"/>
        <end position="65"/>
    </location>
</feature>
<protein>
    <submittedName>
        <fullName evidence="2">VWA domain-containing protein</fullName>
    </submittedName>
</protein>
<dbReference type="EMBL" id="JACHVB010000020">
    <property type="protein sequence ID" value="MBC2593944.1"/>
    <property type="molecule type" value="Genomic_DNA"/>
</dbReference>
<keyword evidence="3" id="KW-1185">Reference proteome</keyword>
<evidence type="ECO:0000313" key="2">
    <source>
        <dbReference type="EMBL" id="MBC2593944.1"/>
    </source>
</evidence>
<dbReference type="Gene3D" id="3.40.50.410">
    <property type="entry name" value="von Willebrand factor, type A domain"/>
    <property type="match status" value="1"/>
</dbReference>
<organism evidence="2 3">
    <name type="scientific">Ruficoccus amylovorans</name>
    <dbReference type="NCBI Taxonomy" id="1804625"/>
    <lineage>
        <taxon>Bacteria</taxon>
        <taxon>Pseudomonadati</taxon>
        <taxon>Verrucomicrobiota</taxon>
        <taxon>Opitutia</taxon>
        <taxon>Puniceicoccales</taxon>
        <taxon>Cerasicoccaceae</taxon>
        <taxon>Ruficoccus</taxon>
    </lineage>
</organism>
<evidence type="ECO:0000256" key="1">
    <source>
        <dbReference type="SAM" id="Phobius"/>
    </source>
</evidence>
<gene>
    <name evidence="2" type="ORF">H5P28_06680</name>
</gene>
<reference evidence="2 3" key="1">
    <citation type="submission" date="2020-07" db="EMBL/GenBank/DDBJ databases">
        <authorList>
            <person name="Feng X."/>
        </authorList>
    </citation>
    <scope>NUCLEOTIDE SEQUENCE [LARGE SCALE GENOMIC DNA]</scope>
    <source>
        <strain evidence="2 3">JCM31066</strain>
    </source>
</reference>
<dbReference type="PANTHER" id="PTHR37947:SF1">
    <property type="entry name" value="BLL2462 PROTEIN"/>
    <property type="match status" value="1"/>
</dbReference>
<accession>A0A842HEI9</accession>
<dbReference type="RefSeq" id="WP_185674931.1">
    <property type="nucleotide sequence ID" value="NZ_JACHVB010000020.1"/>
</dbReference>
<keyword evidence="1" id="KW-0812">Transmembrane</keyword>
<keyword evidence="1" id="KW-0472">Membrane</keyword>